<reference evidence="3" key="1">
    <citation type="journal article" date="2023" name="Mol. Phylogenet. Evol.">
        <title>Genome-scale phylogeny and comparative genomics of the fungal order Sordariales.</title>
        <authorList>
            <person name="Hensen N."/>
            <person name="Bonometti L."/>
            <person name="Westerberg I."/>
            <person name="Brannstrom I.O."/>
            <person name="Guillou S."/>
            <person name="Cros-Aarteil S."/>
            <person name="Calhoun S."/>
            <person name="Haridas S."/>
            <person name="Kuo A."/>
            <person name="Mondo S."/>
            <person name="Pangilinan J."/>
            <person name="Riley R."/>
            <person name="LaButti K."/>
            <person name="Andreopoulos B."/>
            <person name="Lipzen A."/>
            <person name="Chen C."/>
            <person name="Yan M."/>
            <person name="Daum C."/>
            <person name="Ng V."/>
            <person name="Clum A."/>
            <person name="Steindorff A."/>
            <person name="Ohm R.A."/>
            <person name="Martin F."/>
            <person name="Silar P."/>
            <person name="Natvig D.O."/>
            <person name="Lalanne C."/>
            <person name="Gautier V."/>
            <person name="Ament-Velasquez S.L."/>
            <person name="Kruys A."/>
            <person name="Hutchinson M.I."/>
            <person name="Powell A.J."/>
            <person name="Barry K."/>
            <person name="Miller A.N."/>
            <person name="Grigoriev I.V."/>
            <person name="Debuchy R."/>
            <person name="Gladieux P."/>
            <person name="Hiltunen Thoren M."/>
            <person name="Johannesson H."/>
        </authorList>
    </citation>
    <scope>NUCLEOTIDE SEQUENCE</scope>
    <source>
        <strain evidence="3">CBS 359.72</strain>
    </source>
</reference>
<evidence type="ECO:0000259" key="2">
    <source>
        <dbReference type="PROSITE" id="PS51186"/>
    </source>
</evidence>
<dbReference type="EMBL" id="MU857684">
    <property type="protein sequence ID" value="KAK4246015.1"/>
    <property type="molecule type" value="Genomic_DNA"/>
</dbReference>
<organism evidence="3 4">
    <name type="scientific">Corynascus novoguineensis</name>
    <dbReference type="NCBI Taxonomy" id="1126955"/>
    <lineage>
        <taxon>Eukaryota</taxon>
        <taxon>Fungi</taxon>
        <taxon>Dikarya</taxon>
        <taxon>Ascomycota</taxon>
        <taxon>Pezizomycotina</taxon>
        <taxon>Sordariomycetes</taxon>
        <taxon>Sordariomycetidae</taxon>
        <taxon>Sordariales</taxon>
        <taxon>Chaetomiaceae</taxon>
        <taxon>Corynascus</taxon>
    </lineage>
</organism>
<dbReference type="PROSITE" id="PS51186">
    <property type="entry name" value="GNAT"/>
    <property type="match status" value="1"/>
</dbReference>
<feature type="region of interest" description="Disordered" evidence="1">
    <location>
        <begin position="1"/>
        <end position="20"/>
    </location>
</feature>
<accession>A0AAN7CPR1</accession>
<reference evidence="3" key="2">
    <citation type="submission" date="2023-05" db="EMBL/GenBank/DDBJ databases">
        <authorList>
            <consortium name="Lawrence Berkeley National Laboratory"/>
            <person name="Steindorff A."/>
            <person name="Hensen N."/>
            <person name="Bonometti L."/>
            <person name="Westerberg I."/>
            <person name="Brannstrom I.O."/>
            <person name="Guillou S."/>
            <person name="Cros-Aarteil S."/>
            <person name="Calhoun S."/>
            <person name="Haridas S."/>
            <person name="Kuo A."/>
            <person name="Mondo S."/>
            <person name="Pangilinan J."/>
            <person name="Riley R."/>
            <person name="Labutti K."/>
            <person name="Andreopoulos B."/>
            <person name="Lipzen A."/>
            <person name="Chen C."/>
            <person name="Yanf M."/>
            <person name="Daum C."/>
            <person name="Ng V."/>
            <person name="Clum A."/>
            <person name="Ohm R."/>
            <person name="Martin F."/>
            <person name="Silar P."/>
            <person name="Natvig D."/>
            <person name="Lalanne C."/>
            <person name="Gautier V."/>
            <person name="Ament-Velasquez S.L."/>
            <person name="Kruys A."/>
            <person name="Hutchinson M.I."/>
            <person name="Powell A.J."/>
            <person name="Barry K."/>
            <person name="Miller A.N."/>
            <person name="Grigoriev I.V."/>
            <person name="Debuchy R."/>
            <person name="Gladieux P."/>
            <person name="Thoren M.H."/>
            <person name="Johannesson H."/>
        </authorList>
    </citation>
    <scope>NUCLEOTIDE SEQUENCE</scope>
    <source>
        <strain evidence="3">CBS 359.72</strain>
    </source>
</reference>
<dbReference type="Pfam" id="PF13508">
    <property type="entry name" value="Acetyltransf_7"/>
    <property type="match status" value="1"/>
</dbReference>
<feature type="compositionally biased region" description="Polar residues" evidence="1">
    <location>
        <begin position="1"/>
        <end position="10"/>
    </location>
</feature>
<protein>
    <recommendedName>
        <fullName evidence="2">N-acetyltransferase domain-containing protein</fullName>
    </recommendedName>
</protein>
<name>A0AAN7CPR1_9PEZI</name>
<feature type="domain" description="N-acetyltransferase" evidence="2">
    <location>
        <begin position="26"/>
        <end position="188"/>
    </location>
</feature>
<dbReference type="GO" id="GO:0016747">
    <property type="term" value="F:acyltransferase activity, transferring groups other than amino-acyl groups"/>
    <property type="evidence" value="ECO:0007669"/>
    <property type="project" value="InterPro"/>
</dbReference>
<dbReference type="AlphaFoldDB" id="A0AAN7CPR1"/>
<sequence length="188" mass="20351">MASVTATGSTPALPEPKQEPVLPEGYTLRVGYPPIQDYLHLRRASGLSPKTAAQAAPIPHHSWYGCYVTFTEPGTPHHEKEANESVVAMGRIIGDGGWYFHIADMAVLPAHQRRGLGGAVLRHLLAHIKANAPGPSPGDDNDLDTDSGAYVTLFADKPGRGLYARHGFIETMPQGQMGMMMPMGWENR</sequence>
<dbReference type="InterPro" id="IPR016181">
    <property type="entry name" value="Acyl_CoA_acyltransferase"/>
</dbReference>
<dbReference type="InterPro" id="IPR000182">
    <property type="entry name" value="GNAT_dom"/>
</dbReference>
<keyword evidence="4" id="KW-1185">Reference proteome</keyword>
<evidence type="ECO:0000313" key="3">
    <source>
        <dbReference type="EMBL" id="KAK4246015.1"/>
    </source>
</evidence>
<evidence type="ECO:0000313" key="4">
    <source>
        <dbReference type="Proteomes" id="UP001303647"/>
    </source>
</evidence>
<gene>
    <name evidence="3" type="ORF">C7999DRAFT_33570</name>
</gene>
<evidence type="ECO:0000256" key="1">
    <source>
        <dbReference type="SAM" id="MobiDB-lite"/>
    </source>
</evidence>
<dbReference type="SUPFAM" id="SSF55729">
    <property type="entry name" value="Acyl-CoA N-acyltransferases (Nat)"/>
    <property type="match status" value="1"/>
</dbReference>
<comment type="caution">
    <text evidence="3">The sequence shown here is derived from an EMBL/GenBank/DDBJ whole genome shotgun (WGS) entry which is preliminary data.</text>
</comment>
<dbReference type="Gene3D" id="3.40.630.30">
    <property type="match status" value="1"/>
</dbReference>
<proteinExistence type="predicted"/>
<dbReference type="CDD" id="cd04301">
    <property type="entry name" value="NAT_SF"/>
    <property type="match status" value="1"/>
</dbReference>
<dbReference type="Proteomes" id="UP001303647">
    <property type="component" value="Unassembled WGS sequence"/>
</dbReference>